<feature type="transmembrane region" description="Helical" evidence="1">
    <location>
        <begin position="37"/>
        <end position="59"/>
    </location>
</feature>
<protein>
    <submittedName>
        <fullName evidence="2">Uncharacterized protein</fullName>
    </submittedName>
</protein>
<keyword evidence="3" id="KW-1185">Reference proteome</keyword>
<feature type="transmembrane region" description="Helical" evidence="1">
    <location>
        <begin position="65"/>
        <end position="84"/>
    </location>
</feature>
<proteinExistence type="predicted"/>
<comment type="caution">
    <text evidence="2">The sequence shown here is derived from an EMBL/GenBank/DDBJ whole genome shotgun (WGS) entry which is preliminary data.</text>
</comment>
<keyword evidence="1" id="KW-1133">Transmembrane helix</keyword>
<evidence type="ECO:0000313" key="2">
    <source>
        <dbReference type="EMBL" id="NYE95608.1"/>
    </source>
</evidence>
<dbReference type="AlphaFoldDB" id="A0A7Y9LU21"/>
<name>A0A7Y9LU21_9MICC</name>
<dbReference type="Proteomes" id="UP000521748">
    <property type="component" value="Unassembled WGS sequence"/>
</dbReference>
<sequence>MRRLIFNRNKKLHRQITDVWEPRIGVEAAEFLARPRVFVSGLFIFTIFLISGIFLELIFRLTGPGLIITSSLIILGWLVAGIGTPIEGLKRQRKVADLAYRYLELSKLQGSRPIPRVALIDPIHFDNHMVMYNIPPKSHYKCLAQPGAYKLRARYKVEGRDGYIVGVDHWDHPLRS</sequence>
<gene>
    <name evidence="2" type="ORF">FHU41_001858</name>
</gene>
<organism evidence="2 3">
    <name type="scientific">Psychromicrobium silvestre</name>
    <dbReference type="NCBI Taxonomy" id="1645614"/>
    <lineage>
        <taxon>Bacteria</taxon>
        <taxon>Bacillati</taxon>
        <taxon>Actinomycetota</taxon>
        <taxon>Actinomycetes</taxon>
        <taxon>Micrococcales</taxon>
        <taxon>Micrococcaceae</taxon>
        <taxon>Psychromicrobium</taxon>
    </lineage>
</organism>
<dbReference type="RefSeq" id="WP_179389370.1">
    <property type="nucleotide sequence ID" value="NZ_JACBYQ010000002.1"/>
</dbReference>
<accession>A0A7Y9LU21</accession>
<reference evidence="2 3" key="1">
    <citation type="submission" date="2020-07" db="EMBL/GenBank/DDBJ databases">
        <title>Sequencing the genomes of 1000 actinobacteria strains.</title>
        <authorList>
            <person name="Klenk H.-P."/>
        </authorList>
    </citation>
    <scope>NUCLEOTIDE SEQUENCE [LARGE SCALE GENOMIC DNA]</scope>
    <source>
        <strain evidence="2 3">DSM 102047</strain>
    </source>
</reference>
<keyword evidence="1" id="KW-0812">Transmembrane</keyword>
<evidence type="ECO:0000313" key="3">
    <source>
        <dbReference type="Proteomes" id="UP000521748"/>
    </source>
</evidence>
<evidence type="ECO:0000256" key="1">
    <source>
        <dbReference type="SAM" id="Phobius"/>
    </source>
</evidence>
<keyword evidence="1" id="KW-0472">Membrane</keyword>
<dbReference type="EMBL" id="JACBYQ010000002">
    <property type="protein sequence ID" value="NYE95608.1"/>
    <property type="molecule type" value="Genomic_DNA"/>
</dbReference>